<proteinExistence type="inferred from homology"/>
<evidence type="ECO:0000256" key="6">
    <source>
        <dbReference type="ARBA" id="ARBA00022898"/>
    </source>
</evidence>
<gene>
    <name evidence="11" type="primary">cysK</name>
    <name evidence="11" type="ORF">BRM3_14125</name>
</gene>
<evidence type="ECO:0000313" key="12">
    <source>
        <dbReference type="Proteomes" id="UP001164305"/>
    </source>
</evidence>
<dbReference type="InterPro" id="IPR005859">
    <property type="entry name" value="CysK"/>
</dbReference>
<dbReference type="PROSITE" id="PS00901">
    <property type="entry name" value="CYS_SYNTHASE"/>
    <property type="match status" value="1"/>
</dbReference>
<evidence type="ECO:0000256" key="9">
    <source>
        <dbReference type="RuleBase" id="RU003985"/>
    </source>
</evidence>
<dbReference type="CDD" id="cd01561">
    <property type="entry name" value="CBS_like"/>
    <property type="match status" value="1"/>
</dbReference>
<evidence type="ECO:0000256" key="7">
    <source>
        <dbReference type="ARBA" id="ARBA00023192"/>
    </source>
</evidence>
<accession>A0ABY6G0I9</accession>
<keyword evidence="12" id="KW-1185">Reference proteome</keyword>
<keyword evidence="6 9" id="KW-0663">Pyridoxal phosphate</keyword>
<dbReference type="NCBIfam" id="TIGR01136">
    <property type="entry name" value="cysKM"/>
    <property type="match status" value="1"/>
</dbReference>
<organism evidence="11 12">
    <name type="scientific">Brachybacterium huguangmaarense</name>
    <dbReference type="NCBI Taxonomy" id="1652028"/>
    <lineage>
        <taxon>Bacteria</taxon>
        <taxon>Bacillati</taxon>
        <taxon>Actinomycetota</taxon>
        <taxon>Actinomycetes</taxon>
        <taxon>Micrococcales</taxon>
        <taxon>Dermabacteraceae</taxon>
        <taxon>Brachybacterium</taxon>
    </lineage>
</organism>
<dbReference type="EC" id="2.5.1.47" evidence="3 9"/>
<dbReference type="InterPro" id="IPR001926">
    <property type="entry name" value="TrpB-like_PALP"/>
</dbReference>
<sequence>MPIYENVSELVGRTPLVKLNRLGDDVRATIVAKLEFYNPANSVKDRIGVAMIDAAEASGELQPGGTIVEATSGNTGIALAMIGTSRGYRVVLTMPESMSKERRALLRAFGAELVLTEAAKGMKGAVEKAAEIAEERGAVQVRQFDNPANVEIHRRTTAEEIWDDTEGRVDALVAGIGTGGTITGVGEVLKERKPEVKVFAVEPQESPILNGGSPGPHKIQGIGANFVPSILDRDVYDEVFDIDAETAMERARDVARTEGLLVGISSGAAIEAAVRVGRLDDFAGKLIVVIVPSFGERYLSTPLYAEYMD</sequence>
<evidence type="ECO:0000259" key="10">
    <source>
        <dbReference type="Pfam" id="PF00291"/>
    </source>
</evidence>
<name>A0ABY6G0I9_9MICO</name>
<dbReference type="Pfam" id="PF00291">
    <property type="entry name" value="PALP"/>
    <property type="match status" value="1"/>
</dbReference>
<evidence type="ECO:0000256" key="1">
    <source>
        <dbReference type="ARBA" id="ARBA00001933"/>
    </source>
</evidence>
<keyword evidence="7 9" id="KW-0198">Cysteine biosynthesis</keyword>
<dbReference type="SUPFAM" id="SSF53686">
    <property type="entry name" value="Tryptophan synthase beta subunit-like PLP-dependent enzymes"/>
    <property type="match status" value="1"/>
</dbReference>
<dbReference type="PANTHER" id="PTHR10314">
    <property type="entry name" value="CYSTATHIONINE BETA-SYNTHASE"/>
    <property type="match status" value="1"/>
</dbReference>
<reference evidence="11" key="1">
    <citation type="submission" date="2022-10" db="EMBL/GenBank/DDBJ databases">
        <title>Whole-Genome Sequencing of Brachybacterium huguangmaarense BRM-3, Isolated from Betula schmidtii.</title>
        <authorList>
            <person name="Haam D."/>
        </authorList>
    </citation>
    <scope>NUCLEOTIDE SEQUENCE</scope>
    <source>
        <strain evidence="11">BRM-3</strain>
    </source>
</reference>
<protein>
    <recommendedName>
        <fullName evidence="3 9">Cysteine synthase</fullName>
        <ecNumber evidence="3 9">2.5.1.47</ecNumber>
    </recommendedName>
</protein>
<dbReference type="InterPro" id="IPR001216">
    <property type="entry name" value="P-phosphate_BS"/>
</dbReference>
<dbReference type="InterPro" id="IPR036052">
    <property type="entry name" value="TrpB-like_PALP_sf"/>
</dbReference>
<dbReference type="EMBL" id="CP107020">
    <property type="protein sequence ID" value="UYG16715.1"/>
    <property type="molecule type" value="Genomic_DNA"/>
</dbReference>
<comment type="cofactor">
    <cofactor evidence="1 9">
        <name>pyridoxal 5'-phosphate</name>
        <dbReference type="ChEBI" id="CHEBI:597326"/>
    </cofactor>
</comment>
<dbReference type="Proteomes" id="UP001164305">
    <property type="component" value="Chromosome"/>
</dbReference>
<comment type="catalytic activity">
    <reaction evidence="8 9">
        <text>O-acetyl-L-serine + hydrogen sulfide = L-cysteine + acetate</text>
        <dbReference type="Rhea" id="RHEA:14829"/>
        <dbReference type="ChEBI" id="CHEBI:29919"/>
        <dbReference type="ChEBI" id="CHEBI:30089"/>
        <dbReference type="ChEBI" id="CHEBI:35235"/>
        <dbReference type="ChEBI" id="CHEBI:58340"/>
        <dbReference type="EC" id="2.5.1.47"/>
    </reaction>
</comment>
<dbReference type="GO" id="GO:0004124">
    <property type="term" value="F:cysteine synthase activity"/>
    <property type="evidence" value="ECO:0007669"/>
    <property type="project" value="UniProtKB-EC"/>
</dbReference>
<dbReference type="InterPro" id="IPR005856">
    <property type="entry name" value="Cys_synth"/>
</dbReference>
<feature type="domain" description="Tryptophan synthase beta chain-like PALP" evidence="10">
    <location>
        <begin position="7"/>
        <end position="292"/>
    </location>
</feature>
<evidence type="ECO:0000256" key="5">
    <source>
        <dbReference type="ARBA" id="ARBA00022679"/>
    </source>
</evidence>
<evidence type="ECO:0000256" key="3">
    <source>
        <dbReference type="ARBA" id="ARBA00012681"/>
    </source>
</evidence>
<evidence type="ECO:0000256" key="4">
    <source>
        <dbReference type="ARBA" id="ARBA00022605"/>
    </source>
</evidence>
<dbReference type="InterPro" id="IPR050214">
    <property type="entry name" value="Cys_Synth/Cystath_Beta-Synth"/>
</dbReference>
<evidence type="ECO:0000313" key="11">
    <source>
        <dbReference type="EMBL" id="UYG16715.1"/>
    </source>
</evidence>
<keyword evidence="4 9" id="KW-0028">Amino-acid biosynthesis</keyword>
<keyword evidence="5 9" id="KW-0808">Transferase</keyword>
<evidence type="ECO:0000256" key="8">
    <source>
        <dbReference type="ARBA" id="ARBA00047931"/>
    </source>
</evidence>
<dbReference type="Gene3D" id="3.40.50.1100">
    <property type="match status" value="2"/>
</dbReference>
<dbReference type="NCBIfam" id="TIGR01139">
    <property type="entry name" value="cysK"/>
    <property type="match status" value="1"/>
</dbReference>
<dbReference type="RefSeq" id="WP_263593928.1">
    <property type="nucleotide sequence ID" value="NZ_CP107020.1"/>
</dbReference>
<evidence type="ECO:0000256" key="2">
    <source>
        <dbReference type="ARBA" id="ARBA00007103"/>
    </source>
</evidence>
<comment type="similarity">
    <text evidence="2 9">Belongs to the cysteine synthase/cystathionine beta-synthase family.</text>
</comment>